<dbReference type="GO" id="GO:0016491">
    <property type="term" value="F:oxidoreductase activity"/>
    <property type="evidence" value="ECO:0007669"/>
    <property type="project" value="UniProtKB-ARBA"/>
</dbReference>
<evidence type="ECO:0000259" key="1">
    <source>
        <dbReference type="PROSITE" id="PS51379"/>
    </source>
</evidence>
<dbReference type="InterPro" id="IPR017896">
    <property type="entry name" value="4Fe4S_Fe-S-bd"/>
</dbReference>
<sequence length="225" mass="25292">MSEDNDLKNFLIKKGASKVGFANVDGLAEGFIDLPYGISLVLKIPKKAMIYIENEDYESYWSCFHSLIDRLTEISIKGEKYIKNHGYDAFALTMSRNECDMKRLLSILPYKTIATKSGLGWIGRSALFVTPDYGSAVVLGGILTNMPLTFGTQITDSQCDDCENCQKACPVGAINPQKWNTKLNRNDIIDIGKCREYIVEQYKNGLGCTKCMYECKLTKKYLGRL</sequence>
<proteinExistence type="predicted"/>
<dbReference type="STRING" id="190974.SAMN05216439_0051"/>
<dbReference type="PANTHER" id="PTHR42827:SF1">
    <property type="entry name" value="IRON-SULFUR CLUSTER-BINDING PROTEIN"/>
    <property type="match status" value="1"/>
</dbReference>
<evidence type="ECO:0000313" key="2">
    <source>
        <dbReference type="EMBL" id="SEL13584.1"/>
    </source>
</evidence>
<protein>
    <submittedName>
        <fullName evidence="2">4Fe-4S binding domain-containing protein</fullName>
    </submittedName>
</protein>
<accession>A0A1H7MQX1</accession>
<reference evidence="2 3" key="1">
    <citation type="submission" date="2016-10" db="EMBL/GenBank/DDBJ databases">
        <authorList>
            <person name="de Groot N.N."/>
        </authorList>
    </citation>
    <scope>NUCLEOTIDE SEQUENCE [LARGE SCALE GENOMIC DNA]</scope>
    <source>
        <strain evidence="2 3">DSM 11978</strain>
    </source>
</reference>
<dbReference type="Pfam" id="PF00037">
    <property type="entry name" value="Fer4"/>
    <property type="match status" value="1"/>
</dbReference>
<dbReference type="Gene3D" id="3.30.70.20">
    <property type="match status" value="1"/>
</dbReference>
<dbReference type="EMBL" id="FOAK01000010">
    <property type="protein sequence ID" value="SEL13584.1"/>
    <property type="molecule type" value="Genomic_DNA"/>
</dbReference>
<organism evidence="2 3">
    <name type="scientific">Methanobrevibacter gottschalkii</name>
    <dbReference type="NCBI Taxonomy" id="190974"/>
    <lineage>
        <taxon>Archaea</taxon>
        <taxon>Methanobacteriati</taxon>
        <taxon>Methanobacteriota</taxon>
        <taxon>Methanomada group</taxon>
        <taxon>Methanobacteria</taxon>
        <taxon>Methanobacteriales</taxon>
        <taxon>Methanobacteriaceae</taxon>
        <taxon>Methanobrevibacter</taxon>
    </lineage>
</organism>
<dbReference type="Proteomes" id="UP000199506">
    <property type="component" value="Unassembled WGS sequence"/>
</dbReference>
<name>A0A1H7MQX1_9EURY</name>
<feature type="domain" description="4Fe-4S ferredoxin-type" evidence="1">
    <location>
        <begin position="150"/>
        <end position="179"/>
    </location>
</feature>
<dbReference type="RefSeq" id="WP_069572931.1">
    <property type="nucleotide sequence ID" value="NZ_FOAK01000010.1"/>
</dbReference>
<dbReference type="InterPro" id="IPR017900">
    <property type="entry name" value="4Fe4S_Fe_S_CS"/>
</dbReference>
<dbReference type="PROSITE" id="PS51379">
    <property type="entry name" value="4FE4S_FER_2"/>
    <property type="match status" value="1"/>
</dbReference>
<gene>
    <name evidence="2" type="ORF">SAMN05216439_0051</name>
</gene>
<dbReference type="PROSITE" id="PS00198">
    <property type="entry name" value="4FE4S_FER_1"/>
    <property type="match status" value="1"/>
</dbReference>
<dbReference type="OrthoDB" id="23478at2157"/>
<dbReference type="PANTHER" id="PTHR42827">
    <property type="entry name" value="IRON-SULFUR CLUSTER-BINDING PROTEIN-RELATED"/>
    <property type="match status" value="1"/>
</dbReference>
<dbReference type="SUPFAM" id="SSF54862">
    <property type="entry name" value="4Fe-4S ferredoxins"/>
    <property type="match status" value="1"/>
</dbReference>
<dbReference type="AlphaFoldDB" id="A0A1H7MQX1"/>
<evidence type="ECO:0000313" key="3">
    <source>
        <dbReference type="Proteomes" id="UP000199506"/>
    </source>
</evidence>